<gene>
    <name evidence="2" type="ORF">MEDL_62404</name>
</gene>
<comment type="caution">
    <text evidence="2">The sequence shown here is derived from an EMBL/GenBank/DDBJ whole genome shotgun (WGS) entry which is preliminary data.</text>
</comment>
<keyword evidence="1" id="KW-0732">Signal</keyword>
<feature type="signal peptide" evidence="1">
    <location>
        <begin position="1"/>
        <end position="21"/>
    </location>
</feature>
<evidence type="ECO:0000313" key="3">
    <source>
        <dbReference type="Proteomes" id="UP000683360"/>
    </source>
</evidence>
<dbReference type="AlphaFoldDB" id="A0A8S3V062"/>
<evidence type="ECO:0000256" key="1">
    <source>
        <dbReference type="SAM" id="SignalP"/>
    </source>
</evidence>
<accession>A0A8S3V062</accession>
<reference evidence="2" key="1">
    <citation type="submission" date="2021-03" db="EMBL/GenBank/DDBJ databases">
        <authorList>
            <person name="Bekaert M."/>
        </authorList>
    </citation>
    <scope>NUCLEOTIDE SEQUENCE</scope>
</reference>
<proteinExistence type="predicted"/>
<evidence type="ECO:0000313" key="2">
    <source>
        <dbReference type="EMBL" id="CAG2250701.1"/>
    </source>
</evidence>
<name>A0A8S3V062_MYTED</name>
<protein>
    <submittedName>
        <fullName evidence="2">Uncharacterized protein</fullName>
    </submittedName>
</protein>
<organism evidence="2 3">
    <name type="scientific">Mytilus edulis</name>
    <name type="common">Blue mussel</name>
    <dbReference type="NCBI Taxonomy" id="6550"/>
    <lineage>
        <taxon>Eukaryota</taxon>
        <taxon>Metazoa</taxon>
        <taxon>Spiralia</taxon>
        <taxon>Lophotrochozoa</taxon>
        <taxon>Mollusca</taxon>
        <taxon>Bivalvia</taxon>
        <taxon>Autobranchia</taxon>
        <taxon>Pteriomorphia</taxon>
        <taxon>Mytilida</taxon>
        <taxon>Mytiloidea</taxon>
        <taxon>Mytilidae</taxon>
        <taxon>Mytilinae</taxon>
        <taxon>Mytilus</taxon>
    </lineage>
</organism>
<dbReference type="EMBL" id="CAJPWZ010003060">
    <property type="protein sequence ID" value="CAG2250701.1"/>
    <property type="molecule type" value="Genomic_DNA"/>
</dbReference>
<sequence length="195" mass="21721">MIGSKILLVVLVIAISDNVVGQFTQNSPANSMTAAQQAKLMSMIRARNMPQQQSGMNPLMMYLMMQSGQPMWMMMLLMNPNVDTSWIMVKTRNLAILLVILTVFHYVVSQEESTGQGPSQRQAPNTTVATQKAAMVGAIRQQRLNQAGSGAFQRQRRPQGKRPLNPTMKAFLMFMLMEGELEGPVLFMVLKMLGI</sequence>
<feature type="chain" id="PRO_5035829188" evidence="1">
    <location>
        <begin position="22"/>
        <end position="195"/>
    </location>
</feature>
<dbReference type="Proteomes" id="UP000683360">
    <property type="component" value="Unassembled WGS sequence"/>
</dbReference>
<keyword evidence="3" id="KW-1185">Reference proteome</keyword>
<dbReference type="OrthoDB" id="10348073at2759"/>